<gene>
    <name evidence="1" type="ORF">NM688_g3745</name>
</gene>
<name>A0ACC1T544_9APHY</name>
<keyword evidence="2" id="KW-1185">Reference proteome</keyword>
<proteinExistence type="predicted"/>
<organism evidence="1 2">
    <name type="scientific">Phlebia brevispora</name>
    <dbReference type="NCBI Taxonomy" id="194682"/>
    <lineage>
        <taxon>Eukaryota</taxon>
        <taxon>Fungi</taxon>
        <taxon>Dikarya</taxon>
        <taxon>Basidiomycota</taxon>
        <taxon>Agaricomycotina</taxon>
        <taxon>Agaricomycetes</taxon>
        <taxon>Polyporales</taxon>
        <taxon>Meruliaceae</taxon>
        <taxon>Phlebia</taxon>
    </lineage>
</organism>
<protein>
    <submittedName>
        <fullName evidence="1">Uncharacterized protein</fullName>
    </submittedName>
</protein>
<evidence type="ECO:0000313" key="2">
    <source>
        <dbReference type="Proteomes" id="UP001148662"/>
    </source>
</evidence>
<reference evidence="1" key="1">
    <citation type="submission" date="2022-07" db="EMBL/GenBank/DDBJ databases">
        <title>Genome Sequence of Phlebia brevispora.</title>
        <authorList>
            <person name="Buettner E."/>
        </authorList>
    </citation>
    <scope>NUCLEOTIDE SEQUENCE</scope>
    <source>
        <strain evidence="1">MPL23</strain>
    </source>
</reference>
<accession>A0ACC1T544</accession>
<comment type="caution">
    <text evidence="1">The sequence shown here is derived from an EMBL/GenBank/DDBJ whole genome shotgun (WGS) entry which is preliminary data.</text>
</comment>
<dbReference type="EMBL" id="JANHOG010000567">
    <property type="protein sequence ID" value="KAJ3553196.1"/>
    <property type="molecule type" value="Genomic_DNA"/>
</dbReference>
<dbReference type="Proteomes" id="UP001148662">
    <property type="component" value="Unassembled WGS sequence"/>
</dbReference>
<sequence length="501" mass="56402">MEFSSVYPSPPKMTSFEEMKAMVDNSSFASHEGIAGRQWHIGLKSVPLLLQAAEKNPEVLRGCEALWIESPDEGDYDEEFLENPEVFAAKCEDLSRLLDITASHGRLQRFEWTWMSGVLDCGQPEVPAQVWTSLAKNGSTLRSLNVTPTAQEYGEPYEASWVAFKFCLREAVLMNGEQEAFSLEGFSALRYLDLGLDRAHGWPGSRLHQTLKALPGLTSLHLRCPSCCGLQDFALASHHPNLRSLTLHATTYPNQVSAGDLKTEDFLKRHPLIEYLDLMYVQDVDPQDGELKLDSEDLPNLRAIDAGSSYQLLNVQLTARQIEAVSFFRLPEPKLLSKLPMNRIKYVHMRLGDPAELKMKSAELAQLLIQLPALTELRLHVPASGWKETFDPMDEQYMITFLEALDSAPNCANSLTALSFVDILGDTQLTQAVLDNLPCKLPSLRYLGWETKDDNKKLYELRRVNGKVAATLIEPLRPVAARKLFVDESILDHFGERAREW</sequence>
<evidence type="ECO:0000313" key="1">
    <source>
        <dbReference type="EMBL" id="KAJ3553196.1"/>
    </source>
</evidence>